<comment type="caution">
    <text evidence="1">The sequence shown here is derived from an EMBL/GenBank/DDBJ whole genome shotgun (WGS) entry which is preliminary data.</text>
</comment>
<gene>
    <name evidence="1" type="ORF">ONT05_03710</name>
</gene>
<organism evidence="1 2">
    <name type="scientific">Segatella copri</name>
    <dbReference type="NCBI Taxonomy" id="165179"/>
    <lineage>
        <taxon>Bacteria</taxon>
        <taxon>Pseudomonadati</taxon>
        <taxon>Bacteroidota</taxon>
        <taxon>Bacteroidia</taxon>
        <taxon>Bacteroidales</taxon>
        <taxon>Prevotellaceae</taxon>
        <taxon>Segatella</taxon>
    </lineage>
</organism>
<evidence type="ECO:0000313" key="2">
    <source>
        <dbReference type="Proteomes" id="UP001209074"/>
    </source>
</evidence>
<proteinExistence type="predicted"/>
<name>A0AAW5TVS9_9BACT</name>
<dbReference type="Proteomes" id="UP001209074">
    <property type="component" value="Unassembled WGS sequence"/>
</dbReference>
<accession>A0AAW5TVS9</accession>
<dbReference type="InterPro" id="IPR024269">
    <property type="entry name" value="DUF3791"/>
</dbReference>
<sequence length="146" mass="17653">MKEKYFIYLQKKSCTRQFESKLLLRSFAFSLQKKSCTRQFESKLSLRSFAFSLQKKRRRKRKDMEQENNRIQLPLEEIKLAFAASCVEGAARKLGVPYIEIYERMRKVDLINKFILPHYDTLHTESREYLIEDVIECLTNWEKKDR</sequence>
<dbReference type="AlphaFoldDB" id="A0AAW5TVS9"/>
<dbReference type="RefSeq" id="WP_264959617.1">
    <property type="nucleotide sequence ID" value="NZ_JAPDUQ010000002.1"/>
</dbReference>
<dbReference type="Pfam" id="PF12668">
    <property type="entry name" value="DUF3791"/>
    <property type="match status" value="1"/>
</dbReference>
<reference evidence="1" key="1">
    <citation type="submission" date="2022-11" db="EMBL/GenBank/DDBJ databases">
        <title>Genomic repertoires linked with pathogenic potency of arthritogenic Prevotella copri isolated from the gut of rheumatoid arthritis patients.</title>
        <authorList>
            <person name="Nii T."/>
            <person name="Maeda Y."/>
            <person name="Motooka D."/>
            <person name="Naito M."/>
            <person name="Matsumoto Y."/>
            <person name="Ogawa T."/>
            <person name="Oguro-Igashira E."/>
            <person name="Kishikawa T."/>
            <person name="Yamashita M."/>
            <person name="Koizumi S."/>
            <person name="Kurakawa T."/>
            <person name="Okumura R."/>
            <person name="Kayama H."/>
            <person name="Murakami M."/>
            <person name="Sakaguchi T."/>
            <person name="Das B."/>
            <person name="Nakamura S."/>
            <person name="Okada Y."/>
            <person name="Kumanogoh A."/>
            <person name="Takeda K."/>
        </authorList>
    </citation>
    <scope>NUCLEOTIDE SEQUENCE</scope>
    <source>
        <strain evidence="1">N016-13</strain>
    </source>
</reference>
<dbReference type="EMBL" id="JAPDUS010000004">
    <property type="protein sequence ID" value="MCW4092672.1"/>
    <property type="molecule type" value="Genomic_DNA"/>
</dbReference>
<protein>
    <submittedName>
        <fullName evidence="1">DUF3791 domain-containing protein</fullName>
    </submittedName>
</protein>
<evidence type="ECO:0000313" key="1">
    <source>
        <dbReference type="EMBL" id="MCW4092672.1"/>
    </source>
</evidence>